<proteinExistence type="predicted"/>
<keyword evidence="2" id="KW-1185">Reference proteome</keyword>
<name>A0A448Z720_9STRA</name>
<dbReference type="AlphaFoldDB" id="A0A448Z720"/>
<dbReference type="EMBL" id="CAACVS010000144">
    <property type="protein sequence ID" value="VEU37847.1"/>
    <property type="molecule type" value="Genomic_DNA"/>
</dbReference>
<evidence type="ECO:0000313" key="2">
    <source>
        <dbReference type="Proteomes" id="UP000291116"/>
    </source>
</evidence>
<sequence length="168" mass="17826">MLRLESASVSLSSKDAADNFSYTSEGSIGAFVFVIDSLLNLRREISRTTIGPSSKPPSTERYLSFGLYFPVTHFTVSSWFSIRILATFLVLSAMRVPAAMSAALTVTPLTTMPRTSGARAAEGPVIVPAEAADMRQPAANAAGTAETFKTFLILSPFVGSDLSSPIIA</sequence>
<reference evidence="1 2" key="1">
    <citation type="submission" date="2019-01" db="EMBL/GenBank/DDBJ databases">
        <authorList>
            <person name="Ferrante I. M."/>
        </authorList>
    </citation>
    <scope>NUCLEOTIDE SEQUENCE [LARGE SCALE GENOMIC DNA]</scope>
    <source>
        <strain evidence="1 2">B856</strain>
    </source>
</reference>
<evidence type="ECO:0000313" key="1">
    <source>
        <dbReference type="EMBL" id="VEU37847.1"/>
    </source>
</evidence>
<dbReference type="Proteomes" id="UP000291116">
    <property type="component" value="Unassembled WGS sequence"/>
</dbReference>
<gene>
    <name evidence="1" type="ORF">PSNMU_V1.4_AUG-EV-PASAV3_0046580</name>
</gene>
<accession>A0A448Z720</accession>
<protein>
    <submittedName>
        <fullName evidence="1">Uncharacterized protein</fullName>
    </submittedName>
</protein>
<organism evidence="1 2">
    <name type="scientific">Pseudo-nitzschia multistriata</name>
    <dbReference type="NCBI Taxonomy" id="183589"/>
    <lineage>
        <taxon>Eukaryota</taxon>
        <taxon>Sar</taxon>
        <taxon>Stramenopiles</taxon>
        <taxon>Ochrophyta</taxon>
        <taxon>Bacillariophyta</taxon>
        <taxon>Bacillariophyceae</taxon>
        <taxon>Bacillariophycidae</taxon>
        <taxon>Bacillariales</taxon>
        <taxon>Bacillariaceae</taxon>
        <taxon>Pseudo-nitzschia</taxon>
    </lineage>
</organism>